<name>A0A4C1ZVQ2_EUMVA</name>
<evidence type="ECO:0000313" key="1">
    <source>
        <dbReference type="EMBL" id="GBP91109.1"/>
    </source>
</evidence>
<dbReference type="Proteomes" id="UP000299102">
    <property type="component" value="Unassembled WGS sequence"/>
</dbReference>
<reference evidence="1 2" key="1">
    <citation type="journal article" date="2019" name="Commun. Biol.">
        <title>The bagworm genome reveals a unique fibroin gene that provides high tensile strength.</title>
        <authorList>
            <person name="Kono N."/>
            <person name="Nakamura H."/>
            <person name="Ohtoshi R."/>
            <person name="Tomita M."/>
            <person name="Numata K."/>
            <person name="Arakawa K."/>
        </authorList>
    </citation>
    <scope>NUCLEOTIDE SEQUENCE [LARGE SCALE GENOMIC DNA]</scope>
</reference>
<comment type="caution">
    <text evidence="1">The sequence shown here is derived from an EMBL/GenBank/DDBJ whole genome shotgun (WGS) entry which is preliminary data.</text>
</comment>
<gene>
    <name evidence="1" type="ORF">EVAR_100410_1</name>
</gene>
<dbReference type="AlphaFoldDB" id="A0A4C1ZVQ2"/>
<protein>
    <submittedName>
        <fullName evidence="1">Uncharacterized protein</fullName>
    </submittedName>
</protein>
<accession>A0A4C1ZVQ2</accession>
<keyword evidence="2" id="KW-1185">Reference proteome</keyword>
<organism evidence="1 2">
    <name type="scientific">Eumeta variegata</name>
    <name type="common">Bagworm moth</name>
    <name type="synonym">Eumeta japonica</name>
    <dbReference type="NCBI Taxonomy" id="151549"/>
    <lineage>
        <taxon>Eukaryota</taxon>
        <taxon>Metazoa</taxon>
        <taxon>Ecdysozoa</taxon>
        <taxon>Arthropoda</taxon>
        <taxon>Hexapoda</taxon>
        <taxon>Insecta</taxon>
        <taxon>Pterygota</taxon>
        <taxon>Neoptera</taxon>
        <taxon>Endopterygota</taxon>
        <taxon>Lepidoptera</taxon>
        <taxon>Glossata</taxon>
        <taxon>Ditrysia</taxon>
        <taxon>Tineoidea</taxon>
        <taxon>Psychidae</taxon>
        <taxon>Oiketicinae</taxon>
        <taxon>Eumeta</taxon>
    </lineage>
</organism>
<evidence type="ECO:0000313" key="2">
    <source>
        <dbReference type="Proteomes" id="UP000299102"/>
    </source>
</evidence>
<proteinExistence type="predicted"/>
<dbReference type="EMBL" id="BGZK01002142">
    <property type="protein sequence ID" value="GBP91109.1"/>
    <property type="molecule type" value="Genomic_DNA"/>
</dbReference>
<sequence length="138" mass="15062">MSNEYSFAHTPNSAILFNILDPLHPTAGAGAGMSLVQIRVSPQEGNCPLGSWYGDYHLPIGPFGRRSRWGLCNHMKHYVLLGLKMLTLQFRAKDITSQCGVGKAETYIALVNGYFSPDGGNLGRESGVVLRPQHDSSE</sequence>